<reference evidence="9 10" key="1">
    <citation type="journal article" date="2017" name="Nat. Ecol. Evol.">
        <title>Scallop genome provides insights into evolution of bilaterian karyotype and development.</title>
        <authorList>
            <person name="Wang S."/>
            <person name="Zhang J."/>
            <person name="Jiao W."/>
            <person name="Li J."/>
            <person name="Xun X."/>
            <person name="Sun Y."/>
            <person name="Guo X."/>
            <person name="Huan P."/>
            <person name="Dong B."/>
            <person name="Zhang L."/>
            <person name="Hu X."/>
            <person name="Sun X."/>
            <person name="Wang J."/>
            <person name="Zhao C."/>
            <person name="Wang Y."/>
            <person name="Wang D."/>
            <person name="Huang X."/>
            <person name="Wang R."/>
            <person name="Lv J."/>
            <person name="Li Y."/>
            <person name="Zhang Z."/>
            <person name="Liu B."/>
            <person name="Lu W."/>
            <person name="Hui Y."/>
            <person name="Liang J."/>
            <person name="Zhou Z."/>
            <person name="Hou R."/>
            <person name="Li X."/>
            <person name="Liu Y."/>
            <person name="Li H."/>
            <person name="Ning X."/>
            <person name="Lin Y."/>
            <person name="Zhao L."/>
            <person name="Xing Q."/>
            <person name="Dou J."/>
            <person name="Li Y."/>
            <person name="Mao J."/>
            <person name="Guo H."/>
            <person name="Dou H."/>
            <person name="Li T."/>
            <person name="Mu C."/>
            <person name="Jiang W."/>
            <person name="Fu Q."/>
            <person name="Fu X."/>
            <person name="Miao Y."/>
            <person name="Liu J."/>
            <person name="Yu Q."/>
            <person name="Li R."/>
            <person name="Liao H."/>
            <person name="Li X."/>
            <person name="Kong Y."/>
            <person name="Jiang Z."/>
            <person name="Chourrout D."/>
            <person name="Li R."/>
            <person name="Bao Z."/>
        </authorList>
    </citation>
    <scope>NUCLEOTIDE SEQUENCE [LARGE SCALE GENOMIC DNA]</scope>
    <source>
        <strain evidence="9 10">PY_sf001</strain>
    </source>
</reference>
<keyword evidence="6" id="KW-0539">Nucleus</keyword>
<gene>
    <name evidence="9" type="ORF">KP79_PYT18138</name>
</gene>
<dbReference type="FunFam" id="2.10.110.10:FF:000001">
    <property type="entry name" value="Cysteine and glycine-rich protein 1"/>
    <property type="match status" value="3"/>
</dbReference>
<dbReference type="EMBL" id="NEDP02000388">
    <property type="protein sequence ID" value="OWF56002.1"/>
    <property type="molecule type" value="Genomic_DNA"/>
</dbReference>
<dbReference type="GO" id="GO:0042805">
    <property type="term" value="F:actinin binding"/>
    <property type="evidence" value="ECO:0007669"/>
    <property type="project" value="TreeGrafter"/>
</dbReference>
<feature type="domain" description="LIM zinc-binding" evidence="8">
    <location>
        <begin position="3"/>
        <end position="63"/>
    </location>
</feature>
<sequence length="299" mass="31812">MAEPCHRCTKLVYHAEEVRALGRKWHKLCFKCAECNKLLDSTTGTEHQGEAFCKACYGKNFGPKGYGFAGGASGLSANSTTKYGQSDGNVSHYAQAQAAPVMNGGGGSRFGGGEKCPRCNKTVYHAEEARANGKKWHKLCLKCAKCNKMLDSTTCTDHEGEAYCKACYGRLFGPKGYGFAGGASGLSMDTGRAGEITTENVSHLAMAQAAPLIEGNNPKPKYGGTDMCGRCGKQVYFAEQAIGGGNIYHKACFKCTTCGKNLDSTTLTQNEGSIFCKACYGKHFGPKGFGFGQALQHTA</sequence>
<dbReference type="InterPro" id="IPR001781">
    <property type="entry name" value="Znf_LIM"/>
</dbReference>
<dbReference type="SMART" id="SM00132">
    <property type="entry name" value="LIM"/>
    <property type="match status" value="3"/>
</dbReference>
<dbReference type="SUPFAM" id="SSF57716">
    <property type="entry name" value="Glucocorticoid receptor-like (DNA-binding domain)"/>
    <property type="match status" value="6"/>
</dbReference>
<evidence type="ECO:0000313" key="10">
    <source>
        <dbReference type="Proteomes" id="UP000242188"/>
    </source>
</evidence>
<protein>
    <submittedName>
        <fullName evidence="9">Muscle LIM protein Mlp84B</fullName>
    </submittedName>
</protein>
<keyword evidence="3" id="KW-0677">Repeat</keyword>
<comment type="caution">
    <text evidence="9">The sequence shown here is derived from an EMBL/GenBank/DDBJ whole genome shotgun (WGS) entry which is preliminary data.</text>
</comment>
<evidence type="ECO:0000256" key="2">
    <source>
        <dbReference type="ARBA" id="ARBA00022723"/>
    </source>
</evidence>
<evidence type="ECO:0000256" key="7">
    <source>
        <dbReference type="PROSITE-ProRule" id="PRU00125"/>
    </source>
</evidence>
<dbReference type="PANTHER" id="PTHR24215">
    <property type="entry name" value="RHO-GTPASE-ACTIVATING PROTEIN LRG1"/>
    <property type="match status" value="1"/>
</dbReference>
<dbReference type="Pfam" id="PF00412">
    <property type="entry name" value="LIM"/>
    <property type="match status" value="3"/>
</dbReference>
<proteinExistence type="predicted"/>
<keyword evidence="4 7" id="KW-0862">Zinc</keyword>
<dbReference type="GO" id="GO:0060537">
    <property type="term" value="P:muscle tissue development"/>
    <property type="evidence" value="ECO:0007669"/>
    <property type="project" value="TreeGrafter"/>
</dbReference>
<dbReference type="PROSITE" id="PS00478">
    <property type="entry name" value="LIM_DOMAIN_1"/>
    <property type="match status" value="3"/>
</dbReference>
<evidence type="ECO:0000256" key="5">
    <source>
        <dbReference type="ARBA" id="ARBA00023038"/>
    </source>
</evidence>
<dbReference type="GO" id="GO:0046872">
    <property type="term" value="F:metal ion binding"/>
    <property type="evidence" value="ECO:0007669"/>
    <property type="project" value="UniProtKB-KW"/>
</dbReference>
<evidence type="ECO:0000256" key="6">
    <source>
        <dbReference type="ARBA" id="ARBA00023242"/>
    </source>
</evidence>
<evidence type="ECO:0000259" key="8">
    <source>
        <dbReference type="PROSITE" id="PS50023"/>
    </source>
</evidence>
<dbReference type="PROSITE" id="PS50023">
    <property type="entry name" value="LIM_DOMAIN_2"/>
    <property type="match status" value="3"/>
</dbReference>
<dbReference type="Proteomes" id="UP000242188">
    <property type="component" value="Unassembled WGS sequence"/>
</dbReference>
<keyword evidence="5 7" id="KW-0440">LIM domain</keyword>
<dbReference type="PANTHER" id="PTHR24215:SF35">
    <property type="entry name" value="MUSCLE LIM PROTEIN MLP84B"/>
    <property type="match status" value="1"/>
</dbReference>
<name>A0A210R4R8_MIZYE</name>
<feature type="domain" description="LIM zinc-binding" evidence="8">
    <location>
        <begin position="226"/>
        <end position="286"/>
    </location>
</feature>
<dbReference type="CDD" id="cd09326">
    <property type="entry name" value="LIM_CRP_like"/>
    <property type="match status" value="3"/>
</dbReference>
<evidence type="ECO:0000256" key="3">
    <source>
        <dbReference type="ARBA" id="ARBA00022737"/>
    </source>
</evidence>
<dbReference type="GO" id="GO:0008307">
    <property type="term" value="F:structural constituent of muscle"/>
    <property type="evidence" value="ECO:0007669"/>
    <property type="project" value="TreeGrafter"/>
</dbReference>
<dbReference type="GO" id="GO:0045214">
    <property type="term" value="P:sarcomere organization"/>
    <property type="evidence" value="ECO:0007669"/>
    <property type="project" value="TreeGrafter"/>
</dbReference>
<dbReference type="GO" id="GO:0005634">
    <property type="term" value="C:nucleus"/>
    <property type="evidence" value="ECO:0007669"/>
    <property type="project" value="UniProtKB-SubCell"/>
</dbReference>
<evidence type="ECO:0000256" key="4">
    <source>
        <dbReference type="ARBA" id="ARBA00022833"/>
    </source>
</evidence>
<dbReference type="OrthoDB" id="8062037at2759"/>
<dbReference type="Gene3D" id="2.10.110.10">
    <property type="entry name" value="Cysteine Rich Protein"/>
    <property type="match status" value="3"/>
</dbReference>
<evidence type="ECO:0000256" key="1">
    <source>
        <dbReference type="ARBA" id="ARBA00004123"/>
    </source>
</evidence>
<evidence type="ECO:0000313" key="9">
    <source>
        <dbReference type="EMBL" id="OWF56002.1"/>
    </source>
</evidence>
<keyword evidence="10" id="KW-1185">Reference proteome</keyword>
<organism evidence="9 10">
    <name type="scientific">Mizuhopecten yessoensis</name>
    <name type="common">Japanese scallop</name>
    <name type="synonym">Patinopecten yessoensis</name>
    <dbReference type="NCBI Taxonomy" id="6573"/>
    <lineage>
        <taxon>Eukaryota</taxon>
        <taxon>Metazoa</taxon>
        <taxon>Spiralia</taxon>
        <taxon>Lophotrochozoa</taxon>
        <taxon>Mollusca</taxon>
        <taxon>Bivalvia</taxon>
        <taxon>Autobranchia</taxon>
        <taxon>Pteriomorphia</taxon>
        <taxon>Pectinida</taxon>
        <taxon>Pectinoidea</taxon>
        <taxon>Pectinidae</taxon>
        <taxon>Mizuhopecten</taxon>
    </lineage>
</organism>
<keyword evidence="2 7" id="KW-0479">Metal-binding</keyword>
<dbReference type="GO" id="GO:0030018">
    <property type="term" value="C:Z disc"/>
    <property type="evidence" value="ECO:0007669"/>
    <property type="project" value="TreeGrafter"/>
</dbReference>
<dbReference type="AlphaFoldDB" id="A0A210R4R8"/>
<feature type="domain" description="LIM zinc-binding" evidence="8">
    <location>
        <begin position="114"/>
        <end position="174"/>
    </location>
</feature>
<comment type="subcellular location">
    <subcellularLocation>
        <location evidence="1">Nucleus</location>
    </subcellularLocation>
</comment>
<accession>A0A210R4R8</accession>